<name>A0A3N3ZT28_9MICC</name>
<organism evidence="2 3">
    <name type="scientific">Kocuria soli</name>
    <dbReference type="NCBI Taxonomy" id="2485125"/>
    <lineage>
        <taxon>Bacteria</taxon>
        <taxon>Bacillati</taxon>
        <taxon>Actinomycetota</taxon>
        <taxon>Actinomycetes</taxon>
        <taxon>Micrococcales</taxon>
        <taxon>Micrococcaceae</taxon>
        <taxon>Kocuria</taxon>
    </lineage>
</organism>
<dbReference type="InterPro" id="IPR036188">
    <property type="entry name" value="FAD/NAD-bd_sf"/>
</dbReference>
<dbReference type="EMBL" id="RKMF01000009">
    <property type="protein sequence ID" value="ROZ63109.1"/>
    <property type="molecule type" value="Genomic_DNA"/>
</dbReference>
<dbReference type="PANTHER" id="PTHR10742:SF410">
    <property type="entry name" value="LYSINE-SPECIFIC HISTONE DEMETHYLASE 2"/>
    <property type="match status" value="1"/>
</dbReference>
<dbReference type="GO" id="GO:0016491">
    <property type="term" value="F:oxidoreductase activity"/>
    <property type="evidence" value="ECO:0007669"/>
    <property type="project" value="InterPro"/>
</dbReference>
<evidence type="ECO:0000313" key="2">
    <source>
        <dbReference type="EMBL" id="ROZ63109.1"/>
    </source>
</evidence>
<feature type="domain" description="Amine oxidase" evidence="1">
    <location>
        <begin position="13"/>
        <end position="447"/>
    </location>
</feature>
<dbReference type="PANTHER" id="PTHR10742">
    <property type="entry name" value="FLAVIN MONOAMINE OXIDASE"/>
    <property type="match status" value="1"/>
</dbReference>
<evidence type="ECO:0000313" key="3">
    <source>
        <dbReference type="Proteomes" id="UP000270616"/>
    </source>
</evidence>
<protein>
    <submittedName>
        <fullName evidence="2">FAD-dependent oxidoreductase</fullName>
    </submittedName>
</protein>
<dbReference type="SUPFAM" id="SSF51905">
    <property type="entry name" value="FAD/NAD(P)-binding domain"/>
    <property type="match status" value="1"/>
</dbReference>
<sequence length="451" mass="50140">MATPHAVVVGAGFAGLVAARELQTAGIDVEIVEARDRVGGRAWTEDRMGHPLELGATWVHWMQPHMWTEITRYGQSIFPSPVSDRAYWITDGQLKEGSEAQVDAMLERPMAKIFEGSREFFPNPHDPLHVLSEDFTGPAEVRERFLAFDDQSPLDALRNGEFTQEEIDLCDSYWSAGYIGDPHNGSALMAKQWVALSDHRLPLLDEQTLRFKLTNGMRGVYQNMAADLRCPIRLSTPVRKIEHSGSGATVTLESGETIAADAVIVTVPVGALGTIEFEPRLAQAMQRIVDQKWNSTGAKIWIKIRGHHNIFGYAPTPAKAAMIRSEYFLDPQNPEDPDDEGSTIAVSFGSHHDRVDVNDPASAQEIVNQWRPDLEVIDCTGHDWVADKWSGQAWATLKKGQFTNGWHHFGNTQTRMHFAGADWAKGWRGVVVEGALETGLTTARRVIRELA</sequence>
<dbReference type="OrthoDB" id="337830at2"/>
<dbReference type="InterPro" id="IPR050281">
    <property type="entry name" value="Flavin_monoamine_oxidase"/>
</dbReference>
<keyword evidence="3" id="KW-1185">Reference proteome</keyword>
<evidence type="ECO:0000259" key="1">
    <source>
        <dbReference type="Pfam" id="PF01593"/>
    </source>
</evidence>
<reference evidence="2 3" key="1">
    <citation type="submission" date="2018-10" db="EMBL/GenBank/DDBJ databases">
        <title>Kocuria sp. M5W7-7, whole genome shotgun sequence.</title>
        <authorList>
            <person name="Tuo L."/>
        </authorList>
    </citation>
    <scope>NUCLEOTIDE SEQUENCE [LARGE SCALE GENOMIC DNA]</scope>
    <source>
        <strain evidence="2 3">M5W7-7</strain>
    </source>
</reference>
<dbReference type="InterPro" id="IPR002937">
    <property type="entry name" value="Amino_oxidase"/>
</dbReference>
<dbReference type="Proteomes" id="UP000270616">
    <property type="component" value="Unassembled WGS sequence"/>
</dbReference>
<dbReference type="Gene3D" id="3.50.50.60">
    <property type="entry name" value="FAD/NAD(P)-binding domain"/>
    <property type="match status" value="1"/>
</dbReference>
<comment type="caution">
    <text evidence="2">The sequence shown here is derived from an EMBL/GenBank/DDBJ whole genome shotgun (WGS) entry which is preliminary data.</text>
</comment>
<gene>
    <name evidence="2" type="ORF">EDL96_08200</name>
</gene>
<dbReference type="RefSeq" id="WP_123825296.1">
    <property type="nucleotide sequence ID" value="NZ_RKMF01000009.1"/>
</dbReference>
<dbReference type="Pfam" id="PF01593">
    <property type="entry name" value="Amino_oxidase"/>
    <property type="match status" value="1"/>
</dbReference>
<dbReference type="AlphaFoldDB" id="A0A3N3ZT28"/>
<proteinExistence type="predicted"/>
<accession>A0A3N3ZT28</accession>